<dbReference type="SUPFAM" id="SSF109854">
    <property type="entry name" value="DinB/YfiT-like putative metalloenzymes"/>
    <property type="match status" value="1"/>
</dbReference>
<feature type="binding site" evidence="3">
    <location>
        <position position="50"/>
    </location>
    <ligand>
        <name>a divalent metal cation</name>
        <dbReference type="ChEBI" id="CHEBI:60240"/>
    </ligand>
</feature>
<reference evidence="5" key="1">
    <citation type="submission" date="2016-10" db="EMBL/GenBank/DDBJ databases">
        <authorList>
            <person name="Varghese N."/>
            <person name="Submissions S."/>
        </authorList>
    </citation>
    <scope>NUCLEOTIDE SEQUENCE [LARGE SCALE GENOMIC DNA]</scope>
    <source>
        <strain evidence="5">DSM 26894</strain>
    </source>
</reference>
<proteinExistence type="inferred from homology"/>
<keyword evidence="5" id="KW-1185">Reference proteome</keyword>
<evidence type="ECO:0000256" key="1">
    <source>
        <dbReference type="ARBA" id="ARBA00008635"/>
    </source>
</evidence>
<organism evidence="4 5">
    <name type="scientific">Alloyangia pacifica</name>
    <dbReference type="NCBI Taxonomy" id="311180"/>
    <lineage>
        <taxon>Bacteria</taxon>
        <taxon>Pseudomonadati</taxon>
        <taxon>Pseudomonadota</taxon>
        <taxon>Alphaproteobacteria</taxon>
        <taxon>Rhodobacterales</taxon>
        <taxon>Roseobacteraceae</taxon>
        <taxon>Alloyangia</taxon>
    </lineage>
</organism>
<comment type="similarity">
    <text evidence="1">Belongs to the DinB family.</text>
</comment>
<evidence type="ECO:0000256" key="2">
    <source>
        <dbReference type="ARBA" id="ARBA00022723"/>
    </source>
</evidence>
<dbReference type="PANTHER" id="PTHR37302:SF3">
    <property type="entry name" value="DAMAGE-INDUCIBLE PROTEIN DINB"/>
    <property type="match status" value="1"/>
</dbReference>
<protein>
    <submittedName>
        <fullName evidence="4">Uncharacterized damage-inducible protein DinB (Forms a four-helix bundle)</fullName>
    </submittedName>
</protein>
<sequence length="174" mass="19848">MHAPTPFTLMARNNAWANETLYTVLAALTEEEFTDPRPGFFPSLSLTMNHILLVDLYYIDALERGGLGLSLRNRPQIDDPARLAEEQARTDLRLLALCEALSPETLKEKRLTQRRSGPVHEKVEPLLLHLFQHQLHHRGQAHVQLQEAGYAPPQLDDFYLEHGRVASAKAWFPH</sequence>
<dbReference type="Proteomes" id="UP000199392">
    <property type="component" value="Unassembled WGS sequence"/>
</dbReference>
<dbReference type="GO" id="GO:0046872">
    <property type="term" value="F:metal ion binding"/>
    <property type="evidence" value="ECO:0007669"/>
    <property type="project" value="UniProtKB-KW"/>
</dbReference>
<dbReference type="STRING" id="311180.SAMN04488050_11486"/>
<dbReference type="EMBL" id="FOZW01000014">
    <property type="protein sequence ID" value="SFT20214.1"/>
    <property type="molecule type" value="Genomic_DNA"/>
</dbReference>
<dbReference type="OrthoDB" id="9807509at2"/>
<evidence type="ECO:0000313" key="5">
    <source>
        <dbReference type="Proteomes" id="UP000199392"/>
    </source>
</evidence>
<dbReference type="PANTHER" id="PTHR37302">
    <property type="entry name" value="SLR1116 PROTEIN"/>
    <property type="match status" value="1"/>
</dbReference>
<dbReference type="RefSeq" id="WP_092429680.1">
    <property type="nucleotide sequence ID" value="NZ_FNCL01000015.1"/>
</dbReference>
<feature type="binding site" evidence="3">
    <location>
        <position position="133"/>
    </location>
    <ligand>
        <name>a divalent metal cation</name>
        <dbReference type="ChEBI" id="CHEBI:60240"/>
    </ligand>
</feature>
<dbReference type="Pfam" id="PF05163">
    <property type="entry name" value="DinB"/>
    <property type="match status" value="1"/>
</dbReference>
<name>A0A1I6W3K1_9RHOB</name>
<dbReference type="AlphaFoldDB" id="A0A1I6W3K1"/>
<evidence type="ECO:0000256" key="3">
    <source>
        <dbReference type="PIRSR" id="PIRSR607837-1"/>
    </source>
</evidence>
<dbReference type="InterPro" id="IPR007837">
    <property type="entry name" value="DinB"/>
</dbReference>
<dbReference type="Gene3D" id="1.20.120.450">
    <property type="entry name" value="dinb family like domain"/>
    <property type="match status" value="1"/>
</dbReference>
<evidence type="ECO:0000313" key="4">
    <source>
        <dbReference type="EMBL" id="SFT20214.1"/>
    </source>
</evidence>
<dbReference type="InterPro" id="IPR034660">
    <property type="entry name" value="DinB/YfiT-like"/>
</dbReference>
<keyword evidence="2 3" id="KW-0479">Metal-binding</keyword>
<gene>
    <name evidence="4" type="ORF">SAMN04488050_11486</name>
</gene>
<feature type="binding site" evidence="3">
    <location>
        <position position="137"/>
    </location>
    <ligand>
        <name>a divalent metal cation</name>
        <dbReference type="ChEBI" id="CHEBI:60240"/>
    </ligand>
</feature>
<accession>A0A1I6W3K1</accession>